<dbReference type="EMBL" id="JAAIVB010000079">
    <property type="protein sequence ID" value="NEX64329.1"/>
    <property type="molecule type" value="Genomic_DNA"/>
</dbReference>
<dbReference type="InterPro" id="IPR007435">
    <property type="entry name" value="DUF484"/>
</dbReference>
<gene>
    <name evidence="4" type="ORF">G3574_24870</name>
</gene>
<dbReference type="InterPro" id="IPR029787">
    <property type="entry name" value="Nucleotide_cyclase"/>
</dbReference>
<dbReference type="SUPFAM" id="SSF55781">
    <property type="entry name" value="GAF domain-like"/>
    <property type="match status" value="1"/>
</dbReference>
<evidence type="ECO:0000256" key="1">
    <source>
        <dbReference type="ARBA" id="ARBA00012528"/>
    </source>
</evidence>
<evidence type="ECO:0000313" key="4">
    <source>
        <dbReference type="EMBL" id="NEX64329.1"/>
    </source>
</evidence>
<dbReference type="PANTHER" id="PTHR45138">
    <property type="entry name" value="REGULATORY COMPONENTS OF SENSORY TRANSDUCTION SYSTEM"/>
    <property type="match status" value="1"/>
</dbReference>
<dbReference type="Gene3D" id="3.30.70.270">
    <property type="match status" value="1"/>
</dbReference>
<dbReference type="AlphaFoldDB" id="A0A6B3SZN9"/>
<dbReference type="Pfam" id="PF00990">
    <property type="entry name" value="GGDEF"/>
    <property type="match status" value="1"/>
</dbReference>
<proteinExistence type="predicted"/>
<dbReference type="SMART" id="SM00267">
    <property type="entry name" value="GGDEF"/>
    <property type="match status" value="1"/>
</dbReference>
<dbReference type="EC" id="2.7.7.65" evidence="1"/>
<comment type="catalytic activity">
    <reaction evidence="2">
        <text>2 GTP = 3',3'-c-di-GMP + 2 diphosphate</text>
        <dbReference type="Rhea" id="RHEA:24898"/>
        <dbReference type="ChEBI" id="CHEBI:33019"/>
        <dbReference type="ChEBI" id="CHEBI:37565"/>
        <dbReference type="ChEBI" id="CHEBI:58805"/>
        <dbReference type="EC" id="2.7.7.65"/>
    </reaction>
</comment>
<evidence type="ECO:0000259" key="3">
    <source>
        <dbReference type="PROSITE" id="PS50887"/>
    </source>
</evidence>
<dbReference type="Pfam" id="PF04340">
    <property type="entry name" value="DUF484"/>
    <property type="match status" value="1"/>
</dbReference>
<evidence type="ECO:0000313" key="5">
    <source>
        <dbReference type="Proteomes" id="UP000482155"/>
    </source>
</evidence>
<sequence>MPQDLASENHRLRQELAQLLKLAQENQQILKRYQAYDLQFIGAAGFQDLIDIMFTRFAKDADLDVVTLSLLDPDYDVRRILAELNIRFGDLPNLIFLNEETELGELADRLYAPVLGPYAEPMHGTLFPEPMAAPASVAAIPLIRRHRLIGCLALGSRNRARFDPAMGTEFLEHMGSIVAISLENVINTEKLKHIGLTDPLTGINNRRYVERRLLEEIGRARRHGHALSCLYIDIDHFKRINDRIGHQAGDEVLRGVAGRIKAELRLSDALGRFGGEEFVVVLIDAGMDDAAVVAERIRQSIAETPLTLTSGAALDVTVSIGLAALDLAGKEGVDTAARRFLARADEALYQAKQGGRNRVVRSA</sequence>
<dbReference type="InterPro" id="IPR029016">
    <property type="entry name" value="GAF-like_dom_sf"/>
</dbReference>
<dbReference type="GO" id="GO:0052621">
    <property type="term" value="F:diguanylate cyclase activity"/>
    <property type="evidence" value="ECO:0007669"/>
    <property type="project" value="UniProtKB-EC"/>
</dbReference>
<reference evidence="4 5" key="1">
    <citation type="submission" date="2020-02" db="EMBL/GenBank/DDBJ databases">
        <authorList>
            <person name="Kim M.K."/>
        </authorList>
    </citation>
    <scope>NUCLEOTIDE SEQUENCE [LARGE SCALE GENOMIC DNA]</scope>
    <source>
        <strain evidence="4 5">17J57-3</strain>
    </source>
</reference>
<dbReference type="FunFam" id="3.30.70.270:FF:000001">
    <property type="entry name" value="Diguanylate cyclase domain protein"/>
    <property type="match status" value="1"/>
</dbReference>
<dbReference type="InterPro" id="IPR000160">
    <property type="entry name" value="GGDEF_dom"/>
</dbReference>
<organism evidence="4 5">
    <name type="scientific">Noviherbaspirillum galbum</name>
    <dbReference type="NCBI Taxonomy" id="2709383"/>
    <lineage>
        <taxon>Bacteria</taxon>
        <taxon>Pseudomonadati</taxon>
        <taxon>Pseudomonadota</taxon>
        <taxon>Betaproteobacteria</taxon>
        <taxon>Burkholderiales</taxon>
        <taxon>Oxalobacteraceae</taxon>
        <taxon>Noviherbaspirillum</taxon>
    </lineage>
</organism>
<dbReference type="RefSeq" id="WP_163968260.1">
    <property type="nucleotide sequence ID" value="NZ_JAAIVB010000079.1"/>
</dbReference>
<dbReference type="CDD" id="cd01949">
    <property type="entry name" value="GGDEF"/>
    <property type="match status" value="1"/>
</dbReference>
<dbReference type="InterPro" id="IPR050469">
    <property type="entry name" value="Diguanylate_Cyclase"/>
</dbReference>
<dbReference type="NCBIfam" id="TIGR00254">
    <property type="entry name" value="GGDEF"/>
    <property type="match status" value="1"/>
</dbReference>
<evidence type="ECO:0000256" key="2">
    <source>
        <dbReference type="ARBA" id="ARBA00034247"/>
    </source>
</evidence>
<dbReference type="Gene3D" id="3.30.450.40">
    <property type="match status" value="1"/>
</dbReference>
<dbReference type="PROSITE" id="PS50887">
    <property type="entry name" value="GGDEF"/>
    <property type="match status" value="1"/>
</dbReference>
<feature type="domain" description="GGDEF" evidence="3">
    <location>
        <begin position="225"/>
        <end position="363"/>
    </location>
</feature>
<dbReference type="Proteomes" id="UP000482155">
    <property type="component" value="Unassembled WGS sequence"/>
</dbReference>
<accession>A0A6B3SZN9</accession>
<name>A0A6B3SZN9_9BURK</name>
<protein>
    <recommendedName>
        <fullName evidence="1">diguanylate cyclase</fullName>
        <ecNumber evidence="1">2.7.7.65</ecNumber>
    </recommendedName>
</protein>
<dbReference type="PANTHER" id="PTHR45138:SF9">
    <property type="entry name" value="DIGUANYLATE CYCLASE DGCM-RELATED"/>
    <property type="match status" value="1"/>
</dbReference>
<comment type="caution">
    <text evidence="4">The sequence shown here is derived from an EMBL/GenBank/DDBJ whole genome shotgun (WGS) entry which is preliminary data.</text>
</comment>
<dbReference type="SUPFAM" id="SSF55073">
    <property type="entry name" value="Nucleotide cyclase"/>
    <property type="match status" value="1"/>
</dbReference>
<dbReference type="InterPro" id="IPR043128">
    <property type="entry name" value="Rev_trsase/Diguanyl_cyclase"/>
</dbReference>
<keyword evidence="5" id="KW-1185">Reference proteome</keyword>